<dbReference type="Proteomes" id="UP000828390">
    <property type="component" value="Unassembled WGS sequence"/>
</dbReference>
<evidence type="ECO:0000313" key="3">
    <source>
        <dbReference type="Proteomes" id="UP000828390"/>
    </source>
</evidence>
<feature type="region of interest" description="Disordered" evidence="1">
    <location>
        <begin position="19"/>
        <end position="50"/>
    </location>
</feature>
<dbReference type="EMBL" id="JAIWYP010000002">
    <property type="protein sequence ID" value="KAH3860821.1"/>
    <property type="molecule type" value="Genomic_DNA"/>
</dbReference>
<organism evidence="2 3">
    <name type="scientific">Dreissena polymorpha</name>
    <name type="common">Zebra mussel</name>
    <name type="synonym">Mytilus polymorpha</name>
    <dbReference type="NCBI Taxonomy" id="45954"/>
    <lineage>
        <taxon>Eukaryota</taxon>
        <taxon>Metazoa</taxon>
        <taxon>Spiralia</taxon>
        <taxon>Lophotrochozoa</taxon>
        <taxon>Mollusca</taxon>
        <taxon>Bivalvia</taxon>
        <taxon>Autobranchia</taxon>
        <taxon>Heteroconchia</taxon>
        <taxon>Euheterodonta</taxon>
        <taxon>Imparidentia</taxon>
        <taxon>Neoheterodontei</taxon>
        <taxon>Myida</taxon>
        <taxon>Dreissenoidea</taxon>
        <taxon>Dreissenidae</taxon>
        <taxon>Dreissena</taxon>
    </lineage>
</organism>
<protein>
    <submittedName>
        <fullName evidence="2">Uncharacterized protein</fullName>
    </submittedName>
</protein>
<evidence type="ECO:0000256" key="1">
    <source>
        <dbReference type="SAM" id="MobiDB-lite"/>
    </source>
</evidence>
<proteinExistence type="predicted"/>
<reference evidence="2" key="1">
    <citation type="journal article" date="2019" name="bioRxiv">
        <title>The Genome of the Zebra Mussel, Dreissena polymorpha: A Resource for Invasive Species Research.</title>
        <authorList>
            <person name="McCartney M.A."/>
            <person name="Auch B."/>
            <person name="Kono T."/>
            <person name="Mallez S."/>
            <person name="Zhang Y."/>
            <person name="Obille A."/>
            <person name="Becker A."/>
            <person name="Abrahante J.E."/>
            <person name="Garbe J."/>
            <person name="Badalamenti J.P."/>
            <person name="Herman A."/>
            <person name="Mangelson H."/>
            <person name="Liachko I."/>
            <person name="Sullivan S."/>
            <person name="Sone E.D."/>
            <person name="Koren S."/>
            <person name="Silverstein K.A.T."/>
            <person name="Beckman K.B."/>
            <person name="Gohl D.M."/>
        </authorList>
    </citation>
    <scope>NUCLEOTIDE SEQUENCE</scope>
    <source>
        <strain evidence="2">Duluth1</strain>
        <tissue evidence="2">Whole animal</tissue>
    </source>
</reference>
<feature type="compositionally biased region" description="Polar residues" evidence="1">
    <location>
        <begin position="20"/>
        <end position="41"/>
    </location>
</feature>
<sequence length="466" mass="52401">MDNEIEELDYLLSDHFGRTPSASQVSSNSDDGTYINSPNDHSFSEDENSSAANSVDCRARNFIHQHDIACNNSDEYESDVDDTYIVSGACASGDMDADYATVRQFLEIGCGCKGKCTVNFEIGQVYHHILNMRELTKEEKDIIVMSNLKCGNGLTTKRGKPRKRSMVSYNAFQKPVCKKTFMLVNDIGRSALENLVDHYKQNGPLPRKHGNVGKKPSQAVIYDDVKRVVEFLQNYADTYGIPQPAAPRGSDNTPPIYLDSGKTKLTIHKEYIESCREAGVRSLQRTAFCEIWKSCLCHIRIASPRDDVCATCEGHRKNIMKAIEESEKLEDAENFKQHVINAQKERELYNDCVKRAKETCILSSDKRTNHYTFDFSQNVSIPHFSRQMGPIYFMSLRKVQIFGVRIDGLPKQLNFFIDESETMGIDGTQTHGPNAVISMLDMVLDTHGRGESTCSIHADNCPGIIL</sequence>
<evidence type="ECO:0000313" key="2">
    <source>
        <dbReference type="EMBL" id="KAH3860821.1"/>
    </source>
</evidence>
<gene>
    <name evidence="2" type="ORF">DPMN_023745</name>
</gene>
<dbReference type="AlphaFoldDB" id="A0A9D4RA64"/>
<accession>A0A9D4RA64</accession>
<dbReference type="PANTHER" id="PTHR34415:SF1">
    <property type="entry name" value="INTEGRASE CATALYTIC DOMAIN-CONTAINING PROTEIN"/>
    <property type="match status" value="1"/>
</dbReference>
<dbReference type="PANTHER" id="PTHR34415">
    <property type="entry name" value="INTEGRASE CATALYTIC DOMAIN-CONTAINING PROTEIN"/>
    <property type="match status" value="1"/>
</dbReference>
<keyword evidence="3" id="KW-1185">Reference proteome</keyword>
<reference evidence="2" key="2">
    <citation type="submission" date="2020-11" db="EMBL/GenBank/DDBJ databases">
        <authorList>
            <person name="McCartney M.A."/>
            <person name="Auch B."/>
            <person name="Kono T."/>
            <person name="Mallez S."/>
            <person name="Becker A."/>
            <person name="Gohl D.M."/>
            <person name="Silverstein K.A.T."/>
            <person name="Koren S."/>
            <person name="Bechman K.B."/>
            <person name="Herman A."/>
            <person name="Abrahante J.E."/>
            <person name="Garbe J."/>
        </authorList>
    </citation>
    <scope>NUCLEOTIDE SEQUENCE</scope>
    <source>
        <strain evidence="2">Duluth1</strain>
        <tissue evidence="2">Whole animal</tissue>
    </source>
</reference>
<comment type="caution">
    <text evidence="2">The sequence shown here is derived from an EMBL/GenBank/DDBJ whole genome shotgun (WGS) entry which is preliminary data.</text>
</comment>
<name>A0A9D4RA64_DREPO</name>